<feature type="compositionally biased region" description="Basic and acidic residues" evidence="1">
    <location>
        <begin position="233"/>
        <end position="252"/>
    </location>
</feature>
<feature type="compositionally biased region" description="Basic and acidic residues" evidence="1">
    <location>
        <begin position="1"/>
        <end position="12"/>
    </location>
</feature>
<comment type="caution">
    <text evidence="2">The sequence shown here is derived from an EMBL/GenBank/DDBJ whole genome shotgun (WGS) entry which is preliminary data.</text>
</comment>
<feature type="region of interest" description="Disordered" evidence="1">
    <location>
        <begin position="1"/>
        <end position="25"/>
    </location>
</feature>
<dbReference type="EMBL" id="JBFOLK010000002">
    <property type="protein sequence ID" value="KAL2531643.1"/>
    <property type="molecule type" value="Genomic_DNA"/>
</dbReference>
<organism evidence="2 3">
    <name type="scientific">Abeliophyllum distichum</name>
    <dbReference type="NCBI Taxonomy" id="126358"/>
    <lineage>
        <taxon>Eukaryota</taxon>
        <taxon>Viridiplantae</taxon>
        <taxon>Streptophyta</taxon>
        <taxon>Embryophyta</taxon>
        <taxon>Tracheophyta</taxon>
        <taxon>Spermatophyta</taxon>
        <taxon>Magnoliopsida</taxon>
        <taxon>eudicotyledons</taxon>
        <taxon>Gunneridae</taxon>
        <taxon>Pentapetalae</taxon>
        <taxon>asterids</taxon>
        <taxon>lamiids</taxon>
        <taxon>Lamiales</taxon>
        <taxon>Oleaceae</taxon>
        <taxon>Forsythieae</taxon>
        <taxon>Abeliophyllum</taxon>
    </lineage>
</organism>
<evidence type="ECO:0000256" key="1">
    <source>
        <dbReference type="SAM" id="MobiDB-lite"/>
    </source>
</evidence>
<evidence type="ECO:0000313" key="2">
    <source>
        <dbReference type="EMBL" id="KAL2531643.1"/>
    </source>
</evidence>
<dbReference type="AlphaFoldDB" id="A0ABD1V2V7"/>
<evidence type="ECO:0000313" key="3">
    <source>
        <dbReference type="Proteomes" id="UP001604336"/>
    </source>
</evidence>
<protein>
    <submittedName>
        <fullName evidence="2">Uncharacterized protein</fullName>
    </submittedName>
</protein>
<reference evidence="3" key="1">
    <citation type="submission" date="2024-07" db="EMBL/GenBank/DDBJ databases">
        <title>Two chromosome-level genome assemblies of Korean endemic species Abeliophyllum distichum and Forsythia ovata (Oleaceae).</title>
        <authorList>
            <person name="Jang H."/>
        </authorList>
    </citation>
    <scope>NUCLEOTIDE SEQUENCE [LARGE SCALE GENOMIC DNA]</scope>
</reference>
<proteinExistence type="predicted"/>
<feature type="region of interest" description="Disordered" evidence="1">
    <location>
        <begin position="229"/>
        <end position="252"/>
    </location>
</feature>
<dbReference type="Proteomes" id="UP001604336">
    <property type="component" value="Unassembled WGS sequence"/>
</dbReference>
<name>A0ABD1V2V7_9LAMI</name>
<accession>A0ABD1V2V7</accession>
<keyword evidence="3" id="KW-1185">Reference proteome</keyword>
<gene>
    <name evidence="2" type="ORF">Adt_04994</name>
</gene>
<sequence length="252" mass="28569">MEKKESPKKAMDFQHPGWPRATPPRYQGYHVLNTSLENVLMKTKGKDILKKPAPIRASSSELNQRRYCRYHRSAGYDTDDCRDLKGEIESLIRRGHLKEFLARPPGGGEPPQPQDWVELPPLPQPGRGEIHMIVEGSQYLEGSRKQRRKLSREAHNSNQDGQSASIYHYAIKFPTLHGVGVVRRSQLVTRSCNINFPRVGVDTLRVDTEISSVDELDEGMEEDLGLVDPRSAVGERKAEPVEELEQIKVDPN</sequence>